<dbReference type="Proteomes" id="UP000315010">
    <property type="component" value="Unassembled WGS sequence"/>
</dbReference>
<organism evidence="1 2">
    <name type="scientific">Novipirellula herctigrandis</name>
    <dbReference type="NCBI Taxonomy" id="2527986"/>
    <lineage>
        <taxon>Bacteria</taxon>
        <taxon>Pseudomonadati</taxon>
        <taxon>Planctomycetota</taxon>
        <taxon>Planctomycetia</taxon>
        <taxon>Pirellulales</taxon>
        <taxon>Pirellulaceae</taxon>
        <taxon>Novipirellula</taxon>
    </lineage>
</organism>
<dbReference type="EMBL" id="SJPJ01000001">
    <property type="protein sequence ID" value="TWT84924.1"/>
    <property type="molecule type" value="Genomic_DNA"/>
</dbReference>
<evidence type="ECO:0000313" key="1">
    <source>
        <dbReference type="EMBL" id="TWT84924.1"/>
    </source>
</evidence>
<comment type="caution">
    <text evidence="1">The sequence shown here is derived from an EMBL/GenBank/DDBJ whole genome shotgun (WGS) entry which is preliminary data.</text>
</comment>
<sequence length="59" mass="6605">MEPGNLCGEPRNDPNPLCSVGRCVQTLLKEHVEHFETALKMTMDKVTVTHILADMHTSK</sequence>
<name>A0A5C5ZC72_9BACT</name>
<dbReference type="AlphaFoldDB" id="A0A5C5ZC72"/>
<proteinExistence type="predicted"/>
<protein>
    <submittedName>
        <fullName evidence="1">Uncharacterized protein</fullName>
    </submittedName>
</protein>
<gene>
    <name evidence="1" type="ORF">CA13_64050</name>
</gene>
<evidence type="ECO:0000313" key="2">
    <source>
        <dbReference type="Proteomes" id="UP000315010"/>
    </source>
</evidence>
<reference evidence="1 2" key="1">
    <citation type="submission" date="2019-02" db="EMBL/GenBank/DDBJ databases">
        <title>Deep-cultivation of Planctomycetes and their phenomic and genomic characterization uncovers novel biology.</title>
        <authorList>
            <person name="Wiegand S."/>
            <person name="Jogler M."/>
            <person name="Boedeker C."/>
            <person name="Pinto D."/>
            <person name="Vollmers J."/>
            <person name="Rivas-Marin E."/>
            <person name="Kohn T."/>
            <person name="Peeters S.H."/>
            <person name="Heuer A."/>
            <person name="Rast P."/>
            <person name="Oberbeckmann S."/>
            <person name="Bunk B."/>
            <person name="Jeske O."/>
            <person name="Meyerdierks A."/>
            <person name="Storesund J.E."/>
            <person name="Kallscheuer N."/>
            <person name="Luecker S."/>
            <person name="Lage O.M."/>
            <person name="Pohl T."/>
            <person name="Merkel B.J."/>
            <person name="Hornburger P."/>
            <person name="Mueller R.-W."/>
            <person name="Bruemmer F."/>
            <person name="Labrenz M."/>
            <person name="Spormann A.M."/>
            <person name="Op Den Camp H."/>
            <person name="Overmann J."/>
            <person name="Amann R."/>
            <person name="Jetten M.S.M."/>
            <person name="Mascher T."/>
            <person name="Medema M.H."/>
            <person name="Devos D.P."/>
            <person name="Kaster A.-K."/>
            <person name="Ovreas L."/>
            <person name="Rohde M."/>
            <person name="Galperin M.Y."/>
            <person name="Jogler C."/>
        </authorList>
    </citation>
    <scope>NUCLEOTIDE SEQUENCE [LARGE SCALE GENOMIC DNA]</scope>
    <source>
        <strain evidence="1 2">CA13</strain>
    </source>
</reference>
<keyword evidence="2" id="KW-1185">Reference proteome</keyword>
<accession>A0A5C5ZC72</accession>